<dbReference type="EMBL" id="QKKF02025464">
    <property type="protein sequence ID" value="RZF37005.1"/>
    <property type="molecule type" value="Genomic_DNA"/>
</dbReference>
<sequence length="110" mass="12457">MIDTAQIQVIPPQFGYIYKELTERSISETDCTSQHHLPRYNRTTTKMDFKFFFVALVTVFFAVMTIPVESAPQKPITPKPMRPPYAPNPAFVLEPITTPSSAPPKVDTKN</sequence>
<keyword evidence="2" id="KW-1133">Transmembrane helix</keyword>
<reference evidence="3 4" key="1">
    <citation type="journal article" date="2017" name="Gigascience">
        <title>Genome sequence of the small brown planthopper, Laodelphax striatellus.</title>
        <authorList>
            <person name="Zhu J."/>
            <person name="Jiang F."/>
            <person name="Wang X."/>
            <person name="Yang P."/>
            <person name="Bao Y."/>
            <person name="Zhao W."/>
            <person name="Wang W."/>
            <person name="Lu H."/>
            <person name="Wang Q."/>
            <person name="Cui N."/>
            <person name="Li J."/>
            <person name="Chen X."/>
            <person name="Luo L."/>
            <person name="Yu J."/>
            <person name="Kang L."/>
            <person name="Cui F."/>
        </authorList>
    </citation>
    <scope>NUCLEOTIDE SEQUENCE [LARGE SCALE GENOMIC DNA]</scope>
    <source>
        <strain evidence="3">Lst14</strain>
    </source>
</reference>
<evidence type="ECO:0000313" key="3">
    <source>
        <dbReference type="EMBL" id="RZF37005.1"/>
    </source>
</evidence>
<dbReference type="InParanoid" id="A0A482WTR8"/>
<feature type="transmembrane region" description="Helical" evidence="2">
    <location>
        <begin position="49"/>
        <end position="68"/>
    </location>
</feature>
<organism evidence="3 4">
    <name type="scientific">Laodelphax striatellus</name>
    <name type="common">Small brown planthopper</name>
    <name type="synonym">Delphax striatella</name>
    <dbReference type="NCBI Taxonomy" id="195883"/>
    <lineage>
        <taxon>Eukaryota</taxon>
        <taxon>Metazoa</taxon>
        <taxon>Ecdysozoa</taxon>
        <taxon>Arthropoda</taxon>
        <taxon>Hexapoda</taxon>
        <taxon>Insecta</taxon>
        <taxon>Pterygota</taxon>
        <taxon>Neoptera</taxon>
        <taxon>Paraneoptera</taxon>
        <taxon>Hemiptera</taxon>
        <taxon>Auchenorrhyncha</taxon>
        <taxon>Fulgoroidea</taxon>
        <taxon>Delphacidae</taxon>
        <taxon>Criomorphinae</taxon>
        <taxon>Laodelphax</taxon>
    </lineage>
</organism>
<keyword evidence="4" id="KW-1185">Reference proteome</keyword>
<dbReference type="Proteomes" id="UP000291343">
    <property type="component" value="Unassembled WGS sequence"/>
</dbReference>
<name>A0A482WTR8_LAOST</name>
<gene>
    <name evidence="3" type="ORF">LSTR_LSTR004693</name>
</gene>
<keyword evidence="2" id="KW-0472">Membrane</keyword>
<dbReference type="AlphaFoldDB" id="A0A482WTR8"/>
<protein>
    <submittedName>
        <fullName evidence="3">Uncharacterized protein</fullName>
    </submittedName>
</protein>
<feature type="region of interest" description="Disordered" evidence="1">
    <location>
        <begin position="71"/>
        <end position="110"/>
    </location>
</feature>
<keyword evidence="2" id="KW-0812">Transmembrane</keyword>
<accession>A0A482WTR8</accession>
<evidence type="ECO:0000256" key="1">
    <source>
        <dbReference type="SAM" id="MobiDB-lite"/>
    </source>
</evidence>
<comment type="caution">
    <text evidence="3">The sequence shown here is derived from an EMBL/GenBank/DDBJ whole genome shotgun (WGS) entry which is preliminary data.</text>
</comment>
<feature type="compositionally biased region" description="Pro residues" evidence="1">
    <location>
        <begin position="75"/>
        <end position="87"/>
    </location>
</feature>
<evidence type="ECO:0000256" key="2">
    <source>
        <dbReference type="SAM" id="Phobius"/>
    </source>
</evidence>
<evidence type="ECO:0000313" key="4">
    <source>
        <dbReference type="Proteomes" id="UP000291343"/>
    </source>
</evidence>
<proteinExistence type="predicted"/>